<protein>
    <recommendedName>
        <fullName evidence="8 9">Chromosomal replication initiator protein DnaA</fullName>
    </recommendedName>
</protein>
<comment type="function">
    <text evidence="8 10">Plays an essential role in the initiation and regulation of chromosomal replication. ATP-DnaA binds to the origin of replication (oriC) to initiate formation of the DNA replication initiation complex once per cell cycle. Binds the DnaA box (a 9 base pair repeat at the origin) and separates the double-stranded (ds)DNA. Forms a right-handed helical filament on oriC DNA; dsDNA binds to the exterior of the filament while single-stranded (ss)DNA is stabiized in the filament's interior. The ATP-DnaA-oriC complex binds and stabilizes one strand of the AT-rich DNA unwinding element (DUE), permitting loading of DNA polymerase. After initiation quickly degrades to an ADP-DnaA complex that is not apt for DNA replication. Binds acidic phospholipids.</text>
</comment>
<dbReference type="GO" id="GO:0003688">
    <property type="term" value="F:DNA replication origin binding"/>
    <property type="evidence" value="ECO:0007669"/>
    <property type="project" value="UniProtKB-UniRule"/>
</dbReference>
<dbReference type="PRINTS" id="PR00051">
    <property type="entry name" value="DNAA"/>
</dbReference>
<evidence type="ECO:0000256" key="5">
    <source>
        <dbReference type="ARBA" id="ARBA00022840"/>
    </source>
</evidence>
<dbReference type="Pfam" id="PF00308">
    <property type="entry name" value="Bac_DnaA"/>
    <property type="match status" value="1"/>
</dbReference>
<dbReference type="InterPro" id="IPR020591">
    <property type="entry name" value="Chromosome_initiator_DnaA-like"/>
</dbReference>
<dbReference type="InterPro" id="IPR010921">
    <property type="entry name" value="Trp_repressor/repl_initiator"/>
</dbReference>
<keyword evidence="2 8" id="KW-0963">Cytoplasm</keyword>
<dbReference type="GO" id="GO:0006275">
    <property type="term" value="P:regulation of DNA replication"/>
    <property type="evidence" value="ECO:0007669"/>
    <property type="project" value="UniProtKB-UniRule"/>
</dbReference>
<sequence>MYYHFRNIFLPLCSSLKMNNKNLWQQVLEELKISVSRAIFQTLFSGTSLVSLKNNVATIGCPSSYIQSLIETRYYSLLKDILDRKTKSSNSLLFIVSALYREEKKDLGPLFEKEEVVPSASAAGLGLDFTFENFCVSSVNQLPYAAATAVARNPGSAYNPLFLWGGVGVGKTHLMQAIGHEILKNNPEKKVIYCMGEEFTNGIINAIRSKTTDVFKRKYRSAQVLLLDDVQFIAGKTTVQEEFFHTFNAIMQEGGQVVLVSDRPPEEISKLEERLRSRFEGGLIIDIPPPDFELRSAILLTKARQKGIDLPMDVAQIVASNIESTRKLEGFLVRLKSESETKKIPISSELAQSLLGKAIENGERKKIKKPKEIIEMVANHFNLKVSDLKGPRRIKEFVLPRQISMYLLRTEANLPLMAIAELLGGRDHTTIMHGVEKITKLLSENEDLRVEISGIKQKLYE</sequence>
<feature type="domain" description="AAA+ ATPase" evidence="12">
    <location>
        <begin position="157"/>
        <end position="289"/>
    </location>
</feature>
<dbReference type="InterPro" id="IPR001957">
    <property type="entry name" value="Chromosome_initiator_DnaA"/>
</dbReference>
<dbReference type="GO" id="GO:0005524">
    <property type="term" value="F:ATP binding"/>
    <property type="evidence" value="ECO:0007669"/>
    <property type="project" value="UniProtKB-UniRule"/>
</dbReference>
<dbReference type="SUPFAM" id="SSF48295">
    <property type="entry name" value="TrpR-like"/>
    <property type="match status" value="1"/>
</dbReference>
<evidence type="ECO:0000313" key="14">
    <source>
        <dbReference type="EMBL" id="PJE67445.1"/>
    </source>
</evidence>
<dbReference type="GO" id="GO:0008289">
    <property type="term" value="F:lipid binding"/>
    <property type="evidence" value="ECO:0007669"/>
    <property type="project" value="UniProtKB-KW"/>
</dbReference>
<evidence type="ECO:0000259" key="12">
    <source>
        <dbReference type="SMART" id="SM00382"/>
    </source>
</evidence>
<dbReference type="GO" id="GO:0005737">
    <property type="term" value="C:cytoplasm"/>
    <property type="evidence" value="ECO:0007669"/>
    <property type="project" value="UniProtKB-SubCell"/>
</dbReference>
<dbReference type="GO" id="GO:0006270">
    <property type="term" value="P:DNA replication initiation"/>
    <property type="evidence" value="ECO:0007669"/>
    <property type="project" value="UniProtKB-UniRule"/>
</dbReference>
<dbReference type="InterPro" id="IPR013159">
    <property type="entry name" value="DnaA_C"/>
</dbReference>
<evidence type="ECO:0000256" key="7">
    <source>
        <dbReference type="ARBA" id="ARBA00023125"/>
    </source>
</evidence>
<dbReference type="InterPro" id="IPR038454">
    <property type="entry name" value="DnaA_N_sf"/>
</dbReference>
<dbReference type="InterPro" id="IPR013317">
    <property type="entry name" value="DnaA_dom"/>
</dbReference>
<feature type="region of interest" description="Domain IV, binds dsDNA" evidence="8">
    <location>
        <begin position="340"/>
        <end position="461"/>
    </location>
</feature>
<dbReference type="SMART" id="SM00382">
    <property type="entry name" value="AAA"/>
    <property type="match status" value="1"/>
</dbReference>
<keyword evidence="3 8" id="KW-0235">DNA replication</keyword>
<dbReference type="InterPro" id="IPR027417">
    <property type="entry name" value="P-loop_NTPase"/>
</dbReference>
<dbReference type="Proteomes" id="UP000231474">
    <property type="component" value="Unassembled WGS sequence"/>
</dbReference>
<feature type="binding site" evidence="8">
    <location>
        <position position="170"/>
    </location>
    <ligand>
        <name>ATP</name>
        <dbReference type="ChEBI" id="CHEBI:30616"/>
    </ligand>
</feature>
<comment type="domain">
    <text evidence="8">Domain I is involved in oligomerization and binding regulators, domain II is flexibile and of varying length in different bacteria, domain III forms the AAA+ region, while domain IV binds dsDNA.</text>
</comment>
<evidence type="ECO:0000256" key="10">
    <source>
        <dbReference type="RuleBase" id="RU000577"/>
    </source>
</evidence>
<dbReference type="SUPFAM" id="SSF52540">
    <property type="entry name" value="P-loop containing nucleoside triphosphate hydrolases"/>
    <property type="match status" value="1"/>
</dbReference>
<dbReference type="FunFam" id="3.40.50.300:FF:000668">
    <property type="entry name" value="Chromosomal replication initiator protein DnaA"/>
    <property type="match status" value="1"/>
</dbReference>
<keyword evidence="7 8" id="KW-0238">DNA-binding</keyword>
<dbReference type="Pfam" id="PF11638">
    <property type="entry name" value="DnaA_N"/>
    <property type="match status" value="1"/>
</dbReference>
<evidence type="ECO:0000256" key="6">
    <source>
        <dbReference type="ARBA" id="ARBA00023121"/>
    </source>
</evidence>
<evidence type="ECO:0000313" key="15">
    <source>
        <dbReference type="Proteomes" id="UP000231474"/>
    </source>
</evidence>
<dbReference type="HAMAP" id="MF_00377">
    <property type="entry name" value="DnaA_bact"/>
    <property type="match status" value="1"/>
</dbReference>
<comment type="caution">
    <text evidence="8">Lacks conserved residue(s) required for the propagation of feature annotation.</text>
</comment>
<evidence type="ECO:0000256" key="11">
    <source>
        <dbReference type="RuleBase" id="RU004227"/>
    </source>
</evidence>
<evidence type="ECO:0000256" key="4">
    <source>
        <dbReference type="ARBA" id="ARBA00022741"/>
    </source>
</evidence>
<dbReference type="Gene3D" id="3.40.50.300">
    <property type="entry name" value="P-loop containing nucleotide triphosphate hydrolases"/>
    <property type="match status" value="1"/>
</dbReference>
<evidence type="ECO:0000256" key="9">
    <source>
        <dbReference type="NCBIfam" id="TIGR00362"/>
    </source>
</evidence>
<dbReference type="PANTHER" id="PTHR30050:SF2">
    <property type="entry name" value="CHROMOSOMAL REPLICATION INITIATOR PROTEIN DNAA"/>
    <property type="match status" value="1"/>
</dbReference>
<organism evidence="14 15">
    <name type="scientific">Candidatus Shapirobacteria bacterium CG10_big_fil_rev_8_21_14_0_10_40_9</name>
    <dbReference type="NCBI Taxonomy" id="1974888"/>
    <lineage>
        <taxon>Bacteria</taxon>
        <taxon>Candidatus Shapironibacteriota</taxon>
    </lineage>
</organism>
<gene>
    <name evidence="8 14" type="primary">dnaA</name>
    <name evidence="14" type="ORF">COU95_02365</name>
</gene>
<evidence type="ECO:0000256" key="2">
    <source>
        <dbReference type="ARBA" id="ARBA00022490"/>
    </source>
</evidence>
<reference evidence="15" key="1">
    <citation type="submission" date="2017-09" db="EMBL/GenBank/DDBJ databases">
        <title>Depth-based differentiation of microbial function through sediment-hosted aquifers and enrichment of novel symbionts in the deep terrestrial subsurface.</title>
        <authorList>
            <person name="Probst A.J."/>
            <person name="Ladd B."/>
            <person name="Jarett J.K."/>
            <person name="Geller-Mcgrath D.E."/>
            <person name="Sieber C.M.K."/>
            <person name="Emerson J.B."/>
            <person name="Anantharaman K."/>
            <person name="Thomas B.C."/>
            <person name="Malmstrom R."/>
            <person name="Stieglmeier M."/>
            <person name="Klingl A."/>
            <person name="Woyke T."/>
            <person name="Ryan C.M."/>
            <person name="Banfield J.F."/>
        </authorList>
    </citation>
    <scope>NUCLEOTIDE SEQUENCE [LARGE SCALE GENOMIC DNA]</scope>
</reference>
<dbReference type="PROSITE" id="PS01008">
    <property type="entry name" value="DNAA"/>
    <property type="match status" value="1"/>
</dbReference>
<name>A0A2M8L3E9_9BACT</name>
<keyword evidence="5 8" id="KW-0067">ATP-binding</keyword>
<dbReference type="Gene3D" id="1.10.1750.10">
    <property type="match status" value="1"/>
</dbReference>
<evidence type="ECO:0000256" key="3">
    <source>
        <dbReference type="ARBA" id="ARBA00022705"/>
    </source>
</evidence>
<dbReference type="CDD" id="cd06571">
    <property type="entry name" value="Bac_DnaA_C"/>
    <property type="match status" value="1"/>
</dbReference>
<dbReference type="InterPro" id="IPR003593">
    <property type="entry name" value="AAA+_ATPase"/>
</dbReference>
<dbReference type="InterPro" id="IPR024633">
    <property type="entry name" value="DnaA_N_dom"/>
</dbReference>
<feature type="binding site" evidence="8">
    <location>
        <position position="171"/>
    </location>
    <ligand>
        <name>ATP</name>
        <dbReference type="ChEBI" id="CHEBI:30616"/>
    </ligand>
</feature>
<dbReference type="GO" id="GO:0005886">
    <property type="term" value="C:plasma membrane"/>
    <property type="evidence" value="ECO:0007669"/>
    <property type="project" value="TreeGrafter"/>
</dbReference>
<feature type="binding site" evidence="8">
    <location>
        <position position="168"/>
    </location>
    <ligand>
        <name>ATP</name>
        <dbReference type="ChEBI" id="CHEBI:30616"/>
    </ligand>
</feature>
<dbReference type="PANTHER" id="PTHR30050">
    <property type="entry name" value="CHROMOSOMAL REPLICATION INITIATOR PROTEIN DNAA"/>
    <property type="match status" value="1"/>
</dbReference>
<dbReference type="InterPro" id="IPR018312">
    <property type="entry name" value="Chromosome_initiator_DnaA_CS"/>
</dbReference>
<comment type="similarity">
    <text evidence="1 8 11">Belongs to the DnaA family.</text>
</comment>
<comment type="caution">
    <text evidence="14">The sequence shown here is derived from an EMBL/GenBank/DDBJ whole genome shotgun (WGS) entry which is preliminary data.</text>
</comment>
<comment type="subcellular location">
    <subcellularLocation>
        <location evidence="8">Cytoplasm</location>
    </subcellularLocation>
</comment>
<dbReference type="Gene3D" id="1.10.8.60">
    <property type="match status" value="1"/>
</dbReference>
<dbReference type="EMBL" id="PFEK01000046">
    <property type="protein sequence ID" value="PJE67445.1"/>
    <property type="molecule type" value="Genomic_DNA"/>
</dbReference>
<feature type="binding site" evidence="8">
    <location>
        <position position="172"/>
    </location>
    <ligand>
        <name>ATP</name>
        <dbReference type="ChEBI" id="CHEBI:30616"/>
    </ligand>
</feature>
<dbReference type="Gene3D" id="3.30.300.180">
    <property type="match status" value="1"/>
</dbReference>
<dbReference type="AlphaFoldDB" id="A0A2M8L3E9"/>
<dbReference type="CDD" id="cd00009">
    <property type="entry name" value="AAA"/>
    <property type="match status" value="1"/>
</dbReference>
<dbReference type="SMART" id="SM00760">
    <property type="entry name" value="Bac_DnaA_C"/>
    <property type="match status" value="1"/>
</dbReference>
<accession>A0A2M8L3E9</accession>
<feature type="domain" description="Chromosomal replication initiator DnaA C-terminal" evidence="13">
    <location>
        <begin position="369"/>
        <end position="438"/>
    </location>
</feature>
<proteinExistence type="inferred from homology"/>
<dbReference type="Pfam" id="PF08299">
    <property type="entry name" value="Bac_DnaA_C"/>
    <property type="match status" value="1"/>
</dbReference>
<keyword evidence="4 8" id="KW-0547">Nucleotide-binding</keyword>
<keyword evidence="6 8" id="KW-0446">Lipid-binding</keyword>
<comment type="subunit">
    <text evidence="8">Oligomerizes as a right-handed, spiral filament on DNA at oriC.</text>
</comment>
<dbReference type="NCBIfam" id="TIGR00362">
    <property type="entry name" value="DnaA"/>
    <property type="match status" value="1"/>
</dbReference>
<evidence type="ECO:0000256" key="1">
    <source>
        <dbReference type="ARBA" id="ARBA00006583"/>
    </source>
</evidence>
<evidence type="ECO:0000256" key="8">
    <source>
        <dbReference type="HAMAP-Rule" id="MF_00377"/>
    </source>
</evidence>
<feature type="region of interest" description="Domain I, interacts with DnaA modulators" evidence="8">
    <location>
        <begin position="1"/>
        <end position="115"/>
    </location>
</feature>
<evidence type="ECO:0000259" key="13">
    <source>
        <dbReference type="SMART" id="SM00760"/>
    </source>
</evidence>